<dbReference type="Proteomes" id="UP000005730">
    <property type="component" value="Chromosome"/>
</dbReference>
<evidence type="ECO:0000313" key="12">
    <source>
        <dbReference type="Proteomes" id="UP000005730"/>
    </source>
</evidence>
<feature type="domain" description="Histidine kinase" evidence="10">
    <location>
        <begin position="230"/>
        <end position="410"/>
    </location>
</feature>
<proteinExistence type="predicted"/>
<keyword evidence="12" id="KW-1185">Reference proteome</keyword>
<dbReference type="EMBL" id="CM001377">
    <property type="protein sequence ID" value="EHM10846.1"/>
    <property type="molecule type" value="Genomic_DNA"/>
</dbReference>
<dbReference type="GO" id="GO:0005886">
    <property type="term" value="C:plasma membrane"/>
    <property type="evidence" value="ECO:0007669"/>
    <property type="project" value="UniProtKB-SubCell"/>
</dbReference>
<dbReference type="PANTHER" id="PTHR44936:SF10">
    <property type="entry name" value="SENSOR PROTEIN RSTB"/>
    <property type="match status" value="1"/>
</dbReference>
<sequence length="415" mass="44177">MLAAWAGTLRLGGFLVVRFLKGAALSVLAGDLVQGALLLVGMNSLRALLLYWGWLILGDAVPGGIRGWAGFGVVLVGIPLSYGVSWAVTGGSGLHFGTGALVSLLSVLLIRGLAAPLKGVLDRGLVMGLVVLSIQWLDLCPSLTPLRFGGGELSMAVKGMASAMGEEGLFDWIGLLGFGLSLAGALSGAAILMGKVLQERQFRLIRSQERMLAQMREEGRRARVFRELQQLVHDLRRPLTVITGLGDVMLAESPSDSRLELLMEAADGMDRMIQEILSGEAVRAVTVREVVDLCLSQISPMPYRDRVVESLSPEVLGLYIRANLMRLSRALVNLIDNGARWGGEVVLVCRRVSGGVEFVVRDRGPGFCGGSFGTGLTFVEDTADSLGGFLEIRSPEDGGCEAALFVPEAREGESG</sequence>
<dbReference type="Gene3D" id="3.30.565.10">
    <property type="entry name" value="Histidine kinase-like ATPase, C-terminal domain"/>
    <property type="match status" value="1"/>
</dbReference>
<dbReference type="SUPFAM" id="SSF55874">
    <property type="entry name" value="ATPase domain of HSP90 chaperone/DNA topoisomerase II/histidine kinase"/>
    <property type="match status" value="1"/>
</dbReference>
<feature type="transmembrane region" description="Helical" evidence="9">
    <location>
        <begin position="172"/>
        <end position="197"/>
    </location>
</feature>
<dbReference type="InterPro" id="IPR003594">
    <property type="entry name" value="HATPase_dom"/>
</dbReference>
<dbReference type="InterPro" id="IPR003661">
    <property type="entry name" value="HisK_dim/P_dom"/>
</dbReference>
<keyword evidence="9" id="KW-1133">Transmembrane helix</keyword>
<evidence type="ECO:0000313" key="11">
    <source>
        <dbReference type="EMBL" id="EHM10846.1"/>
    </source>
</evidence>
<comment type="catalytic activity">
    <reaction evidence="1">
        <text>ATP + protein L-histidine = ADP + protein N-phospho-L-histidine.</text>
        <dbReference type="EC" id="2.7.13.3"/>
    </reaction>
</comment>
<feature type="transmembrane region" description="Helical" evidence="9">
    <location>
        <begin position="68"/>
        <end position="88"/>
    </location>
</feature>
<evidence type="ECO:0000256" key="8">
    <source>
        <dbReference type="ARBA" id="ARBA00022840"/>
    </source>
</evidence>
<dbReference type="InterPro" id="IPR050980">
    <property type="entry name" value="2C_sensor_his_kinase"/>
</dbReference>
<evidence type="ECO:0000256" key="5">
    <source>
        <dbReference type="ARBA" id="ARBA00022679"/>
    </source>
</evidence>
<keyword evidence="9" id="KW-0812">Transmembrane</keyword>
<dbReference type="InterPro" id="IPR005467">
    <property type="entry name" value="His_kinase_dom"/>
</dbReference>
<dbReference type="PANTHER" id="PTHR44936">
    <property type="entry name" value="SENSOR PROTEIN CREC"/>
    <property type="match status" value="1"/>
</dbReference>
<keyword evidence="8" id="KW-0067">ATP-binding</keyword>
<feature type="transmembrane region" description="Helical" evidence="9">
    <location>
        <begin position="32"/>
        <end position="56"/>
    </location>
</feature>
<dbReference type="GO" id="GO:0005524">
    <property type="term" value="F:ATP binding"/>
    <property type="evidence" value="ECO:0007669"/>
    <property type="project" value="UniProtKB-KW"/>
</dbReference>
<dbReference type="HOGENOM" id="CLU_1757970_0_0_0"/>
<dbReference type="EC" id="2.7.13.3" evidence="3"/>
<reference evidence="11 12" key="1">
    <citation type="submission" date="2011-10" db="EMBL/GenBank/DDBJ databases">
        <title>The Noncontiguous Finished genome of Thermanaerovibrio velox DSM 12556.</title>
        <authorList>
            <consortium name="US DOE Joint Genome Institute (JGI-PGF)"/>
            <person name="Lucas S."/>
            <person name="Copeland A."/>
            <person name="Lapidus A."/>
            <person name="Glavina del Rio T."/>
            <person name="Dalin E."/>
            <person name="Tice H."/>
            <person name="Bruce D."/>
            <person name="Goodwin L."/>
            <person name="Pitluck S."/>
            <person name="Peters L."/>
            <person name="Mikhailova N."/>
            <person name="Teshima H."/>
            <person name="Kyrpides N."/>
            <person name="Mavromatis K."/>
            <person name="Ivanova N."/>
            <person name="Markowitz V."/>
            <person name="Cheng J.-F."/>
            <person name="Hugenholtz P."/>
            <person name="Woyke T."/>
            <person name="Wu D."/>
            <person name="Spring S."/>
            <person name="Brambilla E.-M."/>
            <person name="Klenk H.-P."/>
            <person name="Eisen J.A."/>
        </authorList>
    </citation>
    <scope>NUCLEOTIDE SEQUENCE [LARGE SCALE GENOMIC DNA]</scope>
    <source>
        <strain evidence="11 12">DSM 12556</strain>
    </source>
</reference>
<dbReference type="STRING" id="926567.TheveDRAFT_1728"/>
<evidence type="ECO:0000256" key="9">
    <source>
        <dbReference type="SAM" id="Phobius"/>
    </source>
</evidence>
<dbReference type="SMART" id="SM00387">
    <property type="entry name" value="HATPase_c"/>
    <property type="match status" value="1"/>
</dbReference>
<feature type="transmembrane region" description="Helical" evidence="9">
    <location>
        <begin position="94"/>
        <end position="113"/>
    </location>
</feature>
<comment type="subcellular location">
    <subcellularLocation>
        <location evidence="2">Cell membrane</location>
        <topology evidence="2">Multi-pass membrane protein</topology>
    </subcellularLocation>
</comment>
<name>H0UR09_9BACT</name>
<keyword evidence="5" id="KW-0808">Transferase</keyword>
<evidence type="ECO:0000256" key="3">
    <source>
        <dbReference type="ARBA" id="ARBA00012438"/>
    </source>
</evidence>
<evidence type="ECO:0000256" key="7">
    <source>
        <dbReference type="ARBA" id="ARBA00022777"/>
    </source>
</evidence>
<evidence type="ECO:0000256" key="1">
    <source>
        <dbReference type="ARBA" id="ARBA00000085"/>
    </source>
</evidence>
<dbReference type="SUPFAM" id="SSF47384">
    <property type="entry name" value="Homodimeric domain of signal transducing histidine kinase"/>
    <property type="match status" value="1"/>
</dbReference>
<evidence type="ECO:0000259" key="10">
    <source>
        <dbReference type="PROSITE" id="PS50109"/>
    </source>
</evidence>
<dbReference type="Gene3D" id="1.10.287.130">
    <property type="match status" value="1"/>
</dbReference>
<dbReference type="CDD" id="cd00082">
    <property type="entry name" value="HisKA"/>
    <property type="match status" value="1"/>
</dbReference>
<dbReference type="PROSITE" id="PS50109">
    <property type="entry name" value="HIS_KIN"/>
    <property type="match status" value="1"/>
</dbReference>
<evidence type="ECO:0000256" key="4">
    <source>
        <dbReference type="ARBA" id="ARBA00022475"/>
    </source>
</evidence>
<dbReference type="AlphaFoldDB" id="H0UR09"/>
<dbReference type="InterPro" id="IPR036890">
    <property type="entry name" value="HATPase_C_sf"/>
</dbReference>
<keyword evidence="7 11" id="KW-0418">Kinase</keyword>
<evidence type="ECO:0000256" key="2">
    <source>
        <dbReference type="ARBA" id="ARBA00004651"/>
    </source>
</evidence>
<organism evidence="11 12">
    <name type="scientific">Thermanaerovibrio velox DSM 12556</name>
    <dbReference type="NCBI Taxonomy" id="926567"/>
    <lineage>
        <taxon>Bacteria</taxon>
        <taxon>Thermotogati</taxon>
        <taxon>Synergistota</taxon>
        <taxon>Synergistia</taxon>
        <taxon>Synergistales</taxon>
        <taxon>Synergistaceae</taxon>
        <taxon>Thermanaerovibrio</taxon>
    </lineage>
</organism>
<keyword evidence="4" id="KW-1003">Cell membrane</keyword>
<keyword evidence="6" id="KW-0547">Nucleotide-binding</keyword>
<protein>
    <recommendedName>
        <fullName evidence="3">histidine kinase</fullName>
        <ecNumber evidence="3">2.7.13.3</ecNumber>
    </recommendedName>
</protein>
<keyword evidence="9" id="KW-0472">Membrane</keyword>
<gene>
    <name evidence="11" type="ORF">TheveDRAFT_1728</name>
</gene>
<dbReference type="GO" id="GO:0000155">
    <property type="term" value="F:phosphorelay sensor kinase activity"/>
    <property type="evidence" value="ECO:0007669"/>
    <property type="project" value="InterPro"/>
</dbReference>
<accession>H0UR09</accession>
<evidence type="ECO:0000256" key="6">
    <source>
        <dbReference type="ARBA" id="ARBA00022741"/>
    </source>
</evidence>
<dbReference type="eggNOG" id="COG4191">
    <property type="taxonomic scope" value="Bacteria"/>
</dbReference>
<dbReference type="InterPro" id="IPR036097">
    <property type="entry name" value="HisK_dim/P_sf"/>
</dbReference>